<feature type="domain" description="Nephrocystin 3-like N-terminal" evidence="2">
    <location>
        <begin position="372"/>
        <end position="528"/>
    </location>
</feature>
<evidence type="ECO:0000259" key="2">
    <source>
        <dbReference type="Pfam" id="PF24883"/>
    </source>
</evidence>
<accession>A0A165CGN7</accession>
<dbReference type="PANTHER" id="PTHR10039">
    <property type="entry name" value="AMELOGENIN"/>
    <property type="match status" value="1"/>
</dbReference>
<sequence length="578" mass="65024">MSTEQQQNQKLAKQRYVFKGATVQGLPSSGMLQSEAKYWLQIIVDGKEGWCTRELRSKEGKMEWSLGTDRHVFEQVSTAKVQMTLCKSNTVGPVVLVGIVELPIHTWMTTGEDLVAIDLNQYGAALSIQLVLRQAGENSETSAAALDPAAQHAMAVKQQMEQSKEAVDRLMDRATNGWSAWELLLARVNAMMILMDTVPEVQPYAKMAWTVIWTTYVVIEPYKDRQDEVKPLVEKMQGVYEFLLSAQELRDQARMGALARLSMQTVECGHFIYAYANNPNDFRRLILTQALSSVAAKIDEYSKMFDGLLFDFQTGHQLRLQIASTRILTYVNGLYSDMDVRVRKIPYTKGAGYDPRKSCLPGRRSVLLDDITGWASSHAKDTPLVYVLVGSAGTGKSTVAHTIAARFNHLNQLGSMFCFSRTEPNRTPENTFRNIVRDLSDRWPEYRKALSLTFDGRAALAGTNDVVQQFDTFLLQPAQYVTISGTIIIVIDALDECGTAAMREKLLWTLSHRLKDLPPAFRFLITTRGETDIIQSLPAYGSSALVKYMLQMEDDGEPNKDIEKCDILPPKYREKLQL</sequence>
<dbReference type="EMBL" id="KV424146">
    <property type="protein sequence ID" value="KZT50756.1"/>
    <property type="molecule type" value="Genomic_DNA"/>
</dbReference>
<dbReference type="Proteomes" id="UP000076842">
    <property type="component" value="Unassembled WGS sequence"/>
</dbReference>
<dbReference type="Gene3D" id="3.40.50.300">
    <property type="entry name" value="P-loop containing nucleotide triphosphate hydrolases"/>
    <property type="match status" value="1"/>
</dbReference>
<gene>
    <name evidence="3" type="ORF">CALCODRAFT_504361</name>
</gene>
<keyword evidence="1" id="KW-0677">Repeat</keyword>
<evidence type="ECO:0000313" key="3">
    <source>
        <dbReference type="EMBL" id="KZT50756.1"/>
    </source>
</evidence>
<evidence type="ECO:0000313" key="4">
    <source>
        <dbReference type="Proteomes" id="UP000076842"/>
    </source>
</evidence>
<keyword evidence="4" id="KW-1185">Reference proteome</keyword>
<dbReference type="Pfam" id="PF24883">
    <property type="entry name" value="NPHP3_N"/>
    <property type="match status" value="1"/>
</dbReference>
<evidence type="ECO:0000256" key="1">
    <source>
        <dbReference type="ARBA" id="ARBA00022737"/>
    </source>
</evidence>
<protein>
    <recommendedName>
        <fullName evidence="2">Nephrocystin 3-like N-terminal domain-containing protein</fullName>
    </recommendedName>
</protein>
<dbReference type="InterPro" id="IPR027417">
    <property type="entry name" value="P-loop_NTPase"/>
</dbReference>
<dbReference type="InParanoid" id="A0A165CGN7"/>
<organism evidence="3 4">
    <name type="scientific">Calocera cornea HHB12733</name>
    <dbReference type="NCBI Taxonomy" id="1353952"/>
    <lineage>
        <taxon>Eukaryota</taxon>
        <taxon>Fungi</taxon>
        <taxon>Dikarya</taxon>
        <taxon>Basidiomycota</taxon>
        <taxon>Agaricomycotina</taxon>
        <taxon>Dacrymycetes</taxon>
        <taxon>Dacrymycetales</taxon>
        <taxon>Dacrymycetaceae</taxon>
        <taxon>Calocera</taxon>
    </lineage>
</organism>
<name>A0A165CGN7_9BASI</name>
<dbReference type="OrthoDB" id="163438at2759"/>
<dbReference type="InterPro" id="IPR056884">
    <property type="entry name" value="NPHP3-like_N"/>
</dbReference>
<dbReference type="AlphaFoldDB" id="A0A165CGN7"/>
<reference evidence="3 4" key="1">
    <citation type="journal article" date="2016" name="Mol. Biol. Evol.">
        <title>Comparative Genomics of Early-Diverging Mushroom-Forming Fungi Provides Insights into the Origins of Lignocellulose Decay Capabilities.</title>
        <authorList>
            <person name="Nagy L.G."/>
            <person name="Riley R."/>
            <person name="Tritt A."/>
            <person name="Adam C."/>
            <person name="Daum C."/>
            <person name="Floudas D."/>
            <person name="Sun H."/>
            <person name="Yadav J.S."/>
            <person name="Pangilinan J."/>
            <person name="Larsson K.H."/>
            <person name="Matsuura K."/>
            <person name="Barry K."/>
            <person name="Labutti K."/>
            <person name="Kuo R."/>
            <person name="Ohm R.A."/>
            <person name="Bhattacharya S.S."/>
            <person name="Shirouzu T."/>
            <person name="Yoshinaga Y."/>
            <person name="Martin F.M."/>
            <person name="Grigoriev I.V."/>
            <person name="Hibbett D.S."/>
        </authorList>
    </citation>
    <scope>NUCLEOTIDE SEQUENCE [LARGE SCALE GENOMIC DNA]</scope>
    <source>
        <strain evidence="3 4">HHB12733</strain>
    </source>
</reference>
<proteinExistence type="predicted"/>
<dbReference type="SUPFAM" id="SSF52540">
    <property type="entry name" value="P-loop containing nucleoside triphosphate hydrolases"/>
    <property type="match status" value="1"/>
</dbReference>